<gene>
    <name evidence="3" type="ORF">ACAOBT_LOCUS31097</name>
</gene>
<dbReference type="AlphaFoldDB" id="A0A9P0MCD8"/>
<dbReference type="InterPro" id="IPR043502">
    <property type="entry name" value="DNA/RNA_pol_sf"/>
</dbReference>
<dbReference type="SUPFAM" id="SSF56219">
    <property type="entry name" value="DNase I-like"/>
    <property type="match status" value="1"/>
</dbReference>
<dbReference type="EMBL" id="CAKOFQ010007913">
    <property type="protein sequence ID" value="CAH2009755.1"/>
    <property type="molecule type" value="Genomic_DNA"/>
</dbReference>
<keyword evidence="4" id="KW-1185">Reference proteome</keyword>
<dbReference type="Gene3D" id="3.30.420.10">
    <property type="entry name" value="Ribonuclease H-like superfamily/Ribonuclease H"/>
    <property type="match status" value="1"/>
</dbReference>
<reference evidence="3" key="1">
    <citation type="submission" date="2022-03" db="EMBL/GenBank/DDBJ databases">
        <authorList>
            <person name="Sayadi A."/>
        </authorList>
    </citation>
    <scope>NUCLEOTIDE SEQUENCE</scope>
</reference>
<evidence type="ECO:0000259" key="2">
    <source>
        <dbReference type="Pfam" id="PF03372"/>
    </source>
</evidence>
<dbReference type="InterPro" id="IPR005135">
    <property type="entry name" value="Endo/exonuclease/phosphatase"/>
</dbReference>
<dbReference type="SUPFAM" id="SSF56672">
    <property type="entry name" value="DNA/RNA polymerases"/>
    <property type="match status" value="1"/>
</dbReference>
<dbReference type="Pfam" id="PF03372">
    <property type="entry name" value="Exo_endo_phos"/>
    <property type="match status" value="1"/>
</dbReference>
<protein>
    <recommendedName>
        <fullName evidence="5">Reverse transcriptase domain-containing protein</fullName>
    </recommendedName>
</protein>
<dbReference type="OrthoDB" id="6756650at2759"/>
<evidence type="ECO:0008006" key="5">
    <source>
        <dbReference type="Google" id="ProtNLM"/>
    </source>
</evidence>
<organism evidence="3 4">
    <name type="scientific">Acanthoscelides obtectus</name>
    <name type="common">Bean weevil</name>
    <name type="synonym">Bruchus obtectus</name>
    <dbReference type="NCBI Taxonomy" id="200917"/>
    <lineage>
        <taxon>Eukaryota</taxon>
        <taxon>Metazoa</taxon>
        <taxon>Ecdysozoa</taxon>
        <taxon>Arthropoda</taxon>
        <taxon>Hexapoda</taxon>
        <taxon>Insecta</taxon>
        <taxon>Pterygota</taxon>
        <taxon>Neoptera</taxon>
        <taxon>Endopterygota</taxon>
        <taxon>Coleoptera</taxon>
        <taxon>Polyphaga</taxon>
        <taxon>Cucujiformia</taxon>
        <taxon>Chrysomeloidea</taxon>
        <taxon>Chrysomelidae</taxon>
        <taxon>Bruchinae</taxon>
        <taxon>Bruchini</taxon>
        <taxon>Acanthoscelides</taxon>
    </lineage>
</organism>
<dbReference type="InterPro" id="IPR000477">
    <property type="entry name" value="RT_dom"/>
</dbReference>
<sequence length="961" mass="107732">MCVFRNFKRGLWWEGGIWKPLNAITVQIASNDGWFKLLCLLYQFSVNRIRQINSFANDSTPHAGIQSAKPISDFDLEKRIPAANNLVQLDSSKTHMSSKGVGKLHLIDGNVDTNKYLAILEESLLPVMEECLTSGQDFEFQQDGAACHTSKKAIKWMEENNGPLLKWKLMMMDPSSTKNSGRELTPLSECPGGGWARGNNIEDKICFTNICGINSNIDAKGGVVAFVRSSLSCSRDVSLESDRKDILWLRLNSKTSPKSICCPYRSPSDHNWDDLLEYLAVQIDFLTINHPASEVVLLGDFNAHNELWLGSNKTDPAGRALLDLVLTTHPVPYSTAVLSPLGNSDHEPAVAAETRTGRKTWHYGHADWEGIRDFFSCFPWKDVSFTDADASAVCSSITEIIHVGMEEYIPHTVKVPRPGSNGWFNKSCDAARQQKIKSDRTFLHNPTVENRQANVESRNKYKAAVRNAKNQHDIKVRHRVMAQRNGSRSFWTLAKQIEKNFSHSSLPPLTGEDGTIVFNSKAKAEVLAKIFAANSTMDIPPNAQVPSIERVPYTMREVTFRHKTVRRVLLLLDINKASGPDLIPAIVLKRCAPELAPISYESVTFPENRKFAHLSSVLSKVMERCISRKLLDYLERHGLINDRQYGFRHQRSTGDLLAYVTQLWSKLIKSYGEAHAVALDITKTFDQLWHAAHLSKLPSYGLPEKLCRWAADFISGRKISVVIDGFSSSSHNVNAGVPQGSVLAPALFLLHINDLLSCTINPIHSFADDSTLHAGIQCDKRISAAELEKRRLAMTRDLEAITAWGRYNLVQFNASKTQYCTLTNKKRPCAHPVSMDARILPKSHSFRLVAVQITEDLIWHEHISSIAAAAGKKLGYLFRAKKYFSPHDLLTLYKAQIRPSLEYCSLVWGSAAPTISMLYAVQTRAVRLIDDSSLRDSLGTLSHWRAEAFPSSINLRHHNRK</sequence>
<dbReference type="Pfam" id="PF00078">
    <property type="entry name" value="RVT_1"/>
    <property type="match status" value="1"/>
</dbReference>
<accession>A0A9P0MCD8</accession>
<comment type="caution">
    <text evidence="3">The sequence shown here is derived from an EMBL/GenBank/DDBJ whole genome shotgun (WGS) entry which is preliminary data.</text>
</comment>
<dbReference type="InterPro" id="IPR036397">
    <property type="entry name" value="RNaseH_sf"/>
</dbReference>
<evidence type="ECO:0000313" key="3">
    <source>
        <dbReference type="EMBL" id="CAH2009755.1"/>
    </source>
</evidence>
<dbReference type="CDD" id="cd01650">
    <property type="entry name" value="RT_nLTR_like"/>
    <property type="match status" value="1"/>
</dbReference>
<name>A0A9P0MCD8_ACAOB</name>
<dbReference type="GO" id="GO:0003676">
    <property type="term" value="F:nucleic acid binding"/>
    <property type="evidence" value="ECO:0007669"/>
    <property type="project" value="InterPro"/>
</dbReference>
<dbReference type="GO" id="GO:0071897">
    <property type="term" value="P:DNA biosynthetic process"/>
    <property type="evidence" value="ECO:0007669"/>
    <property type="project" value="UniProtKB-ARBA"/>
</dbReference>
<feature type="domain" description="Reverse transcriptase" evidence="1">
    <location>
        <begin position="620"/>
        <end position="829"/>
    </location>
</feature>
<evidence type="ECO:0000259" key="1">
    <source>
        <dbReference type="Pfam" id="PF00078"/>
    </source>
</evidence>
<dbReference type="Proteomes" id="UP001152888">
    <property type="component" value="Unassembled WGS sequence"/>
</dbReference>
<dbReference type="InterPro" id="IPR036691">
    <property type="entry name" value="Endo/exonu/phosph_ase_sf"/>
</dbReference>
<evidence type="ECO:0000313" key="4">
    <source>
        <dbReference type="Proteomes" id="UP001152888"/>
    </source>
</evidence>
<proteinExistence type="predicted"/>
<feature type="domain" description="Endonuclease/exonuclease/phosphatase" evidence="2">
    <location>
        <begin position="214"/>
        <end position="346"/>
    </location>
</feature>
<dbReference type="PANTHER" id="PTHR33332">
    <property type="entry name" value="REVERSE TRANSCRIPTASE DOMAIN-CONTAINING PROTEIN"/>
    <property type="match status" value="1"/>
</dbReference>
<dbReference type="Gene3D" id="3.60.10.10">
    <property type="entry name" value="Endonuclease/exonuclease/phosphatase"/>
    <property type="match status" value="1"/>
</dbReference>